<proteinExistence type="predicted"/>
<dbReference type="Proteomes" id="UP000600101">
    <property type="component" value="Unassembled WGS sequence"/>
</dbReference>
<evidence type="ECO:0008006" key="3">
    <source>
        <dbReference type="Google" id="ProtNLM"/>
    </source>
</evidence>
<evidence type="ECO:0000313" key="2">
    <source>
        <dbReference type="Proteomes" id="UP000600101"/>
    </source>
</evidence>
<comment type="caution">
    <text evidence="1">The sequence shown here is derived from an EMBL/GenBank/DDBJ whole genome shotgun (WGS) entry which is preliminary data.</text>
</comment>
<accession>A0A9X0UFR0</accession>
<gene>
    <name evidence="1" type="ORF">H7965_28275</name>
</gene>
<organism evidence="1 2">
    <name type="scientific">Siccirubricoccus deserti</name>
    <dbReference type="NCBI Taxonomy" id="2013562"/>
    <lineage>
        <taxon>Bacteria</taxon>
        <taxon>Pseudomonadati</taxon>
        <taxon>Pseudomonadota</taxon>
        <taxon>Alphaproteobacteria</taxon>
        <taxon>Acetobacterales</taxon>
        <taxon>Roseomonadaceae</taxon>
        <taxon>Siccirubricoccus</taxon>
    </lineage>
</organism>
<dbReference type="AlphaFoldDB" id="A0A9X0UFR0"/>
<keyword evidence="2" id="KW-1185">Reference proteome</keyword>
<dbReference type="EMBL" id="JACOMF010000123">
    <property type="protein sequence ID" value="MBC4019134.1"/>
    <property type="molecule type" value="Genomic_DNA"/>
</dbReference>
<reference evidence="1" key="1">
    <citation type="submission" date="2020-08" db="EMBL/GenBank/DDBJ databases">
        <authorList>
            <person name="Hu Y."/>
            <person name="Nguyen S.V."/>
            <person name="Li F."/>
            <person name="Fanning S."/>
        </authorList>
    </citation>
    <scope>NUCLEOTIDE SEQUENCE</scope>
    <source>
        <strain evidence="1">SYSU D8009</strain>
    </source>
</reference>
<protein>
    <recommendedName>
        <fullName evidence="3">Transposase family protein</fullName>
    </recommendedName>
</protein>
<evidence type="ECO:0000313" key="1">
    <source>
        <dbReference type="EMBL" id="MBC4019134.1"/>
    </source>
</evidence>
<sequence>MARVSARARPERERVLVPGRQDCPACGGHMRLRYENCRSLVTLSGMVRLRLRIRRCEAPDCRRFRVPYRPEAEGALALPQHEFGLDVIALGRNPIILVHSLRR</sequence>
<name>A0A9X0UFR0_9PROT</name>